<evidence type="ECO:0000256" key="7">
    <source>
        <dbReference type="ARBA" id="ARBA00022737"/>
    </source>
</evidence>
<feature type="region of interest" description="Disordered" evidence="24">
    <location>
        <begin position="2073"/>
        <end position="2092"/>
    </location>
</feature>
<proteinExistence type="inferred from homology"/>
<dbReference type="Pfam" id="PF00641">
    <property type="entry name" value="Zn_ribbon_RanBP"/>
    <property type="match status" value="2"/>
</dbReference>
<keyword evidence="5" id="KW-0597">Phosphoprotein</keyword>
<dbReference type="GO" id="GO:0005643">
    <property type="term" value="C:nuclear pore"/>
    <property type="evidence" value="ECO:0007669"/>
    <property type="project" value="UniProtKB-SubCell"/>
</dbReference>
<name>A0AAJ7RWV6_9HYME</name>
<keyword evidence="28" id="KW-0436">Ligase</keyword>
<keyword evidence="12" id="KW-0811">Translocation</keyword>
<dbReference type="GO" id="GO:0003677">
    <property type="term" value="F:DNA binding"/>
    <property type="evidence" value="ECO:0007669"/>
    <property type="project" value="UniProtKB-KW"/>
</dbReference>
<evidence type="ECO:0000256" key="2">
    <source>
        <dbReference type="ARBA" id="ARBA00004126"/>
    </source>
</evidence>
<keyword evidence="14" id="KW-0906">Nuclear pore complex</keyword>
<keyword evidence="27" id="KW-1185">Reference proteome</keyword>
<comment type="subcellular location">
    <subcellularLocation>
        <location evidence="2">Nucleus membrane</location>
    </subcellularLocation>
    <subcellularLocation>
        <location evidence="3">Nucleus</location>
        <location evidence="3">Nuclear pore complex</location>
    </subcellularLocation>
</comment>
<dbReference type="FunFam" id="4.10.1060.10:FF:000001">
    <property type="entry name" value="Nuclear pore complex protein Nup153"/>
    <property type="match status" value="1"/>
</dbReference>
<comment type="cofactor">
    <cofactor evidence="1">
        <name>Zn(2+)</name>
        <dbReference type="ChEBI" id="CHEBI:29105"/>
    </cofactor>
</comment>
<feature type="region of interest" description="Disordered" evidence="24">
    <location>
        <begin position="2233"/>
        <end position="2252"/>
    </location>
</feature>
<dbReference type="SMART" id="SM00028">
    <property type="entry name" value="TPR"/>
    <property type="match status" value="2"/>
</dbReference>
<evidence type="ECO:0000256" key="3">
    <source>
        <dbReference type="ARBA" id="ARBA00004567"/>
    </source>
</evidence>
<evidence type="ECO:0000256" key="11">
    <source>
        <dbReference type="ARBA" id="ARBA00022927"/>
    </source>
</evidence>
<keyword evidence="10" id="KW-0862">Zinc</keyword>
<sequence length="2573" mass="288410">MFRTKKDVDRHVKDIFIKLKNPEEKNVRCYNIAKLYYQVGDYESARKYVSSYLEVRDGSAGAHKLLGQAFEALGQKEAAFRQYRTSLELEPKQNDLLLKVCELLSVMDINMDVNKIKYWIERVDKAFPHHPVIFELKEKMLNLEKPNGNYDDLEKLITSELSVRQTDIYLQIKLLKHYIEKHRYEDAYNRAIDIEGTHSYRNNIVWYQALSELLLKCKETKRSEWTFWIFYISVLERCAALCIKEQGTLSKRSIIDVTQAVFNFDQNLSEFKSKNFSNNPTFIEHMLLHMWGQLHFHIACLLLRKAKAKEDSWSEAGRMCGPLLLTALHTAPIDPTAVWIMHLKDKLKNVVHVWYREGSYRCSQVGHVLLDYARENTKKLLDRIDKYSVGSWREQVYRKIFIGRLYQESRTKSYFVNALVTNPPLRLCSYNELKRYDEISEEVWPDSLHHQVWLGLRTPGSQNKSNEPHPNQTSRVFCELQFSVYNLHQAAPDGLSRLDIDAFLNATIFCSASILEEQHFGLSNPEELPTLPADLTNTLASCAQEQWWSYAYKVYCMDKQKPLDEDLGELRLHLQRGLEVVRCLGNHGLHPVLLVHLARIFHYRAKTLKEEDPESSDVPDLEARSEMYWTAAIPLLERLQNNQTIRITNSKFFNYQGRSMNDVELNKALEEGKLLLAQRFVRNKQYEKAIDALQALKCPEASFQQGQMYEKLADEIINTIPKESLTSDMRAQHIIMLSKARECFYLTLDRLRSPGTNLKHPLNSELSTHITDIENRLKKIDPDLNRGDLSRNECDGMSDESYSSAHSAVDQAVTNTGLNASVINMLSTPHKNAHRTPKQSSTPYRPQHQDLLDLSRYRSEARPSPERLDAQIRSLNQMIHSKDGMIQSITEQNKTILELNKSVMEKVDKLAKEVAELRREFQKQRAQPITTVVPNLEEDLFPLNEDDYNELNYNANQAGAASSISGNMFQSPRHPYSQLVYPPAATFQGYYPGMSFNDPNSIPSLYPPSVYSMPVLYPNANANTRSKMPENILQQGLFMPPANQPLQIPLQKIETSKPETTIKDAPVNKVPPVNVAITISDTLPTTAPVVQPTLSVTIPPQFRQGSSSTSIATEQSVPHCYQISMPSQATIPTTVNLPPLSNTITTTPATISVTETPKQDTTVCSIGSPNTSDHEHDPIPDFVPVIPLPAEVAVTTGEEGQETLFCARAKLYRFVDNEWKERGVGNVKLLMNEEGKVRLLMRREQVLKVCANHYLMPDMELTAKSNNEKAWFWVANDFADGESKVEMFSIKFKTVEEGLSFKEHFDKAKANLPQSLEKIAETTTRDKTSTIVALNTVKKTEKTKPEAEQIPKQSAGVITPTEIVTPKTGTTTTVIGGFSFSSTPTVQKIATVEPVKPPPKTDISPFASFTFNKAIAVTNSESFPTAVQKSTTSGAIVTSQFNFSFGKPTTALQTGIVSTAATTVSSYSAPITSSQQANVTVTSESVSQFSLRRPHVPASAAIVSTIVGVQDASKFATQNEHEETLFNEKIDLQYYNSDMKQWENRGTGQIKILWSSKSNKIRLLMIDETSSKICYNYNISAKSQFNRPVKKDSNMVVSWIIQYGADNLTGMFAASFKIATQAIQFHSMITEMQQKMVKDCITAENVKKPEVASSQVTQPSKTQASLSEMFKPAADSWECSTCYLRNNGSDVKCVSCEAVRPSVSNKSATVPSNQVPLSQLFKQPAGSWKCKTCDIVNTIENNYCVACDTPKDPSLPPKPKIDGFQISTNSSGAALTFGIPQDASKQGTTGGFSFRFPASTDVTAKSDAAKTDTSAAKFSFGVPQNATTNKETTFVFGVPGKSFGFNLATKTSPVKSGGEENSEEEVEESDDIYFPPAIPLPDKIEIKTGEEDEEVLYSHRAKLFRYDKSTCEWKERGLGDIKLLRHRETGKLRLVMRREQILKLCLNHFVFPDLELKQKDEKTWMWNAADYSDGEIEHTLFACRFKTADIANSFKDIIDESKKKVSPVETATEVKDSPTRDIEVLYEMKVTPEEKQDALKLQLPENFYAYKQKPDCLGCRGCRESSVPLFPNGSSEKSFPTTTQFPPKSVSSSEVITSQPSISTTTASLFDPALYNVCSPFGVTTEKFGSHSDTSRNQQLWKGNDTAKKTENIDNANEHTWPQTTLQSLNPTFKKDGSITTGSTVGTTFSFAAATSTTPTMSIFGTSKVDMGKNIFGGTSKKDPLAIMKPSSLSGSANDSEPVFSNSFNAPPTTTTNTRISTLLFGSTTSPSLTTTTGTITFGTGTEFKTSVFPNMSTPFTFNAFSNASTAPSPFTTSTPATTNSVEAATGTSKETEKDVDVTSYFQITDVSFSTLAAKSSPASFKSDPNFSFADAGAPVFGSKSNVASNKSVSKEKEVKENSGQRQENEDEDCEQNENDSEGEPHFDPVVPLPDIIEVRTGEEDEEKVFCERAKLYRYDNTTREWKERGVGDMKILHHAIHGTYRLLLRRDQVHKVVCNLLLTPEIQFSELSSSDRAWVWAGMNYAEEQSSLENLAVKFKTSELAKNFKAAVDKVQQILRESRKKNTKSRFT</sequence>
<dbReference type="GO" id="GO:0031965">
    <property type="term" value="C:nuclear membrane"/>
    <property type="evidence" value="ECO:0007669"/>
    <property type="project" value="UniProtKB-SubCell"/>
</dbReference>
<dbReference type="PANTHER" id="PTHR23138">
    <property type="entry name" value="RAN BINDING PROTEIN"/>
    <property type="match status" value="1"/>
</dbReference>
<keyword evidence="9" id="KW-0509">mRNA transport</keyword>
<dbReference type="InterPro" id="IPR011990">
    <property type="entry name" value="TPR-like_helical_dom_sf"/>
</dbReference>
<evidence type="ECO:0000256" key="12">
    <source>
        <dbReference type="ARBA" id="ARBA00023010"/>
    </source>
</evidence>
<feature type="compositionally biased region" description="Low complexity" evidence="24">
    <location>
        <begin position="2311"/>
        <end position="2325"/>
    </location>
</feature>
<dbReference type="SUPFAM" id="SSF90209">
    <property type="entry name" value="Ran binding protein zinc finger-like"/>
    <property type="match status" value="2"/>
</dbReference>
<dbReference type="InterPro" id="IPR001876">
    <property type="entry name" value="Znf_RanBP2"/>
</dbReference>
<dbReference type="InterPro" id="IPR011993">
    <property type="entry name" value="PH-like_dom_sf"/>
</dbReference>
<dbReference type="PROSITE" id="PS50199">
    <property type="entry name" value="ZF_RANBP2_2"/>
    <property type="match status" value="2"/>
</dbReference>
<dbReference type="SUPFAM" id="SSF48452">
    <property type="entry name" value="TPR-like"/>
    <property type="match status" value="1"/>
</dbReference>
<dbReference type="InterPro" id="IPR019734">
    <property type="entry name" value="TPR_rpt"/>
</dbReference>
<evidence type="ECO:0000256" key="1">
    <source>
        <dbReference type="ARBA" id="ARBA00001947"/>
    </source>
</evidence>
<dbReference type="PANTHER" id="PTHR23138:SF87">
    <property type="entry name" value="E3 SUMO-PROTEIN LIGASE RANBP2"/>
    <property type="match status" value="1"/>
</dbReference>
<dbReference type="FunFam" id="1.25.40.10:FF:000582">
    <property type="entry name" value="E3 SUMO-protein ligase RanBP2"/>
    <property type="match status" value="1"/>
</dbReference>
<keyword evidence="13" id="KW-0238">DNA-binding</keyword>
<dbReference type="GO" id="GO:0051028">
    <property type="term" value="P:mRNA transport"/>
    <property type="evidence" value="ECO:0007669"/>
    <property type="project" value="UniProtKB-KW"/>
</dbReference>
<evidence type="ECO:0000313" key="28">
    <source>
        <dbReference type="RefSeq" id="XP_026667206.1"/>
    </source>
</evidence>
<evidence type="ECO:0000256" key="4">
    <source>
        <dbReference type="ARBA" id="ARBA00022448"/>
    </source>
</evidence>
<evidence type="ECO:0000313" key="27">
    <source>
        <dbReference type="Proteomes" id="UP000694925"/>
    </source>
</evidence>
<dbReference type="GO" id="GO:0005096">
    <property type="term" value="F:GTPase activator activity"/>
    <property type="evidence" value="ECO:0007669"/>
    <property type="project" value="TreeGrafter"/>
</dbReference>
<evidence type="ECO:0000259" key="26">
    <source>
        <dbReference type="PROSITE" id="PS50199"/>
    </source>
</evidence>
<feature type="domain" description="RanBD1" evidence="25">
    <location>
        <begin position="2426"/>
        <end position="2562"/>
    </location>
</feature>
<dbReference type="GeneID" id="108622366"/>
<evidence type="ECO:0000256" key="10">
    <source>
        <dbReference type="ARBA" id="ARBA00022833"/>
    </source>
</evidence>
<keyword evidence="6" id="KW-0479">Metal-binding</keyword>
<feature type="region of interest" description="Disordered" evidence="24">
    <location>
        <begin position="1851"/>
        <end position="1870"/>
    </location>
</feature>
<evidence type="ECO:0000256" key="6">
    <source>
        <dbReference type="ARBA" id="ARBA00022723"/>
    </source>
</evidence>
<feature type="region of interest" description="Disordered" evidence="24">
    <location>
        <begin position="2384"/>
        <end position="2431"/>
    </location>
</feature>
<dbReference type="Gene3D" id="4.10.1060.10">
    <property type="entry name" value="Zinc finger, RanBP2-type"/>
    <property type="match status" value="2"/>
</dbReference>
<organism evidence="27 28">
    <name type="scientific">Ceratina calcarata</name>
    <dbReference type="NCBI Taxonomy" id="156304"/>
    <lineage>
        <taxon>Eukaryota</taxon>
        <taxon>Metazoa</taxon>
        <taxon>Ecdysozoa</taxon>
        <taxon>Arthropoda</taxon>
        <taxon>Hexapoda</taxon>
        <taxon>Insecta</taxon>
        <taxon>Pterygota</taxon>
        <taxon>Neoptera</taxon>
        <taxon>Endopterygota</taxon>
        <taxon>Hymenoptera</taxon>
        <taxon>Apocrita</taxon>
        <taxon>Aculeata</taxon>
        <taxon>Apoidea</taxon>
        <taxon>Anthophila</taxon>
        <taxon>Apidae</taxon>
        <taxon>Ceratina</taxon>
        <taxon>Zadontomerus</taxon>
    </lineage>
</organism>
<dbReference type="FunFam" id="2.30.29.30:FF:000018">
    <property type="entry name" value="E3 SUMO-protein ligase RanBP2"/>
    <property type="match status" value="3"/>
</dbReference>
<evidence type="ECO:0000256" key="15">
    <source>
        <dbReference type="ARBA" id="ARBA00023136"/>
    </source>
</evidence>
<dbReference type="Proteomes" id="UP000694925">
    <property type="component" value="Unplaced"/>
</dbReference>
<feature type="coiled-coil region" evidence="23">
    <location>
        <begin position="900"/>
        <end position="927"/>
    </location>
</feature>
<keyword evidence="15" id="KW-0472">Membrane</keyword>
<evidence type="ECO:0000256" key="14">
    <source>
        <dbReference type="ARBA" id="ARBA00023132"/>
    </source>
</evidence>
<dbReference type="GO" id="GO:0005737">
    <property type="term" value="C:cytoplasm"/>
    <property type="evidence" value="ECO:0007669"/>
    <property type="project" value="TreeGrafter"/>
</dbReference>
<evidence type="ECO:0000256" key="13">
    <source>
        <dbReference type="ARBA" id="ARBA00023125"/>
    </source>
</evidence>
<dbReference type="InterPro" id="IPR045255">
    <property type="entry name" value="RanBP1-like"/>
</dbReference>
<evidence type="ECO:0000256" key="24">
    <source>
        <dbReference type="SAM" id="MobiDB-lite"/>
    </source>
</evidence>
<evidence type="ECO:0000259" key="25">
    <source>
        <dbReference type="PROSITE" id="PS50196"/>
    </source>
</evidence>
<dbReference type="PROSITE" id="PS50005">
    <property type="entry name" value="TPR"/>
    <property type="match status" value="1"/>
</dbReference>
<dbReference type="PROSITE" id="PS50196">
    <property type="entry name" value="RANBD1"/>
    <property type="match status" value="4"/>
</dbReference>
<evidence type="ECO:0000256" key="18">
    <source>
        <dbReference type="ARBA" id="ARBA00068609"/>
    </source>
</evidence>
<keyword evidence="7" id="KW-0677">Repeat</keyword>
<feature type="domain" description="RanBP2-type" evidence="26">
    <location>
        <begin position="1724"/>
        <end position="1753"/>
    </location>
</feature>
<evidence type="ECO:0000256" key="22">
    <source>
        <dbReference type="PROSITE-ProRule" id="PRU00339"/>
    </source>
</evidence>
<dbReference type="SMART" id="SM00547">
    <property type="entry name" value="ZnF_RBZ"/>
    <property type="match status" value="2"/>
</dbReference>
<feature type="domain" description="RanBD1" evidence="25">
    <location>
        <begin position="1181"/>
        <end position="1314"/>
    </location>
</feature>
<dbReference type="PROSITE" id="PS01358">
    <property type="entry name" value="ZF_RANBP2_1"/>
    <property type="match status" value="2"/>
</dbReference>
<evidence type="ECO:0000256" key="17">
    <source>
        <dbReference type="ARBA" id="ARBA00060842"/>
    </source>
</evidence>
<feature type="domain" description="RanBD1" evidence="25">
    <location>
        <begin position="1873"/>
        <end position="2007"/>
    </location>
</feature>
<dbReference type="GO" id="GO:0016874">
    <property type="term" value="F:ligase activity"/>
    <property type="evidence" value="ECO:0007669"/>
    <property type="project" value="UniProtKB-KW"/>
</dbReference>
<dbReference type="GO" id="GO:0008270">
    <property type="term" value="F:zinc ion binding"/>
    <property type="evidence" value="ECO:0007669"/>
    <property type="project" value="UniProtKB-KW"/>
</dbReference>
<dbReference type="SMART" id="SM00160">
    <property type="entry name" value="RanBD"/>
    <property type="match status" value="4"/>
</dbReference>
<comment type="similarity">
    <text evidence="17">Belongs to the NUP153 family.</text>
</comment>
<dbReference type="Gene3D" id="1.25.40.10">
    <property type="entry name" value="Tetratricopeptide repeat domain"/>
    <property type="match status" value="1"/>
</dbReference>
<keyword evidence="22" id="KW-0802">TPR repeat</keyword>
<feature type="compositionally biased region" description="Acidic residues" evidence="24">
    <location>
        <begin position="1860"/>
        <end position="1870"/>
    </location>
</feature>
<feature type="region of interest" description="Disordered" evidence="24">
    <location>
        <begin position="2311"/>
        <end position="2339"/>
    </location>
</feature>
<feature type="domain" description="RanBD1" evidence="25">
    <location>
        <begin position="1502"/>
        <end position="1638"/>
    </location>
</feature>
<protein>
    <recommendedName>
        <fullName evidence="18">Nuclear pore complex protein Nup153</fullName>
    </recommendedName>
    <alternativeName>
        <fullName evidence="20">153 kDa nucleoporin</fullName>
    </alternativeName>
    <alternativeName>
        <fullName evidence="19">Nucleoporin Nup153</fullName>
    </alternativeName>
</protein>
<dbReference type="Pfam" id="PF00638">
    <property type="entry name" value="Ran_BP1"/>
    <property type="match status" value="4"/>
</dbReference>
<evidence type="ECO:0000256" key="5">
    <source>
        <dbReference type="ARBA" id="ARBA00022553"/>
    </source>
</evidence>
<evidence type="ECO:0000256" key="8">
    <source>
        <dbReference type="ARBA" id="ARBA00022771"/>
    </source>
</evidence>
<feature type="repeat" description="TPR" evidence="22">
    <location>
        <begin position="60"/>
        <end position="93"/>
    </location>
</feature>
<feature type="compositionally biased region" description="Acidic residues" evidence="24">
    <location>
        <begin position="2409"/>
        <end position="2422"/>
    </location>
</feature>
<evidence type="ECO:0000256" key="21">
    <source>
        <dbReference type="PROSITE-ProRule" id="PRU00322"/>
    </source>
</evidence>
<gene>
    <name evidence="28" type="primary">LOC108622366</name>
</gene>
<reference evidence="28" key="1">
    <citation type="submission" date="2025-08" db="UniProtKB">
        <authorList>
            <consortium name="RefSeq"/>
        </authorList>
    </citation>
    <scope>IDENTIFICATION</scope>
    <source>
        <tissue evidence="28">Whole body</tissue>
    </source>
</reference>
<keyword evidence="16" id="KW-0539">Nucleus</keyword>
<dbReference type="InterPro" id="IPR000156">
    <property type="entry name" value="Ran_bind_dom"/>
</dbReference>
<keyword evidence="8 21" id="KW-0863">Zinc-finger</keyword>
<keyword evidence="4" id="KW-0813">Transport</keyword>
<dbReference type="Gene3D" id="2.30.29.30">
    <property type="entry name" value="Pleckstrin-homology domain (PH domain)/Phosphotyrosine-binding domain (PTB)"/>
    <property type="match status" value="4"/>
</dbReference>
<evidence type="ECO:0000256" key="23">
    <source>
        <dbReference type="SAM" id="Coils"/>
    </source>
</evidence>
<dbReference type="GO" id="GO:0015031">
    <property type="term" value="P:protein transport"/>
    <property type="evidence" value="ECO:0007669"/>
    <property type="project" value="UniProtKB-KW"/>
</dbReference>
<evidence type="ECO:0000256" key="9">
    <source>
        <dbReference type="ARBA" id="ARBA00022816"/>
    </source>
</evidence>
<evidence type="ECO:0000256" key="20">
    <source>
        <dbReference type="ARBA" id="ARBA00079437"/>
    </source>
</evidence>
<evidence type="ECO:0000256" key="19">
    <source>
        <dbReference type="ARBA" id="ARBA00078197"/>
    </source>
</evidence>
<accession>A0AAJ7RWV6</accession>
<feature type="domain" description="RanBP2-type" evidence="26">
    <location>
        <begin position="1673"/>
        <end position="1702"/>
    </location>
</feature>
<keyword evidence="11" id="KW-0653">Protein transport</keyword>
<dbReference type="SUPFAM" id="SSF50729">
    <property type="entry name" value="PH domain-like"/>
    <property type="match status" value="4"/>
</dbReference>
<dbReference type="InterPro" id="IPR036443">
    <property type="entry name" value="Znf_RanBP2_sf"/>
</dbReference>
<keyword evidence="23" id="KW-0175">Coiled coil</keyword>
<dbReference type="RefSeq" id="XP_026667206.1">
    <property type="nucleotide sequence ID" value="XM_026811405.1"/>
</dbReference>
<evidence type="ECO:0000256" key="16">
    <source>
        <dbReference type="ARBA" id="ARBA00023242"/>
    </source>
</evidence>
<feature type="compositionally biased region" description="Basic and acidic residues" evidence="24">
    <location>
        <begin position="2393"/>
        <end position="2403"/>
    </location>
</feature>